<dbReference type="SUPFAM" id="SSF51735">
    <property type="entry name" value="NAD(P)-binding Rossmann-fold domains"/>
    <property type="match status" value="1"/>
</dbReference>
<comment type="caution">
    <text evidence="2">The sequence shown here is derived from an EMBL/GenBank/DDBJ whole genome shotgun (WGS) entry which is preliminary data.</text>
</comment>
<dbReference type="InterPro" id="IPR016040">
    <property type="entry name" value="NAD(P)-bd_dom"/>
</dbReference>
<accession>A0A0D0KT42</accession>
<dbReference type="Gene3D" id="3.90.25.10">
    <property type="entry name" value="UDP-galactose 4-epimerase, domain 1"/>
    <property type="match status" value="1"/>
</dbReference>
<evidence type="ECO:0000259" key="1">
    <source>
        <dbReference type="Pfam" id="PF13460"/>
    </source>
</evidence>
<protein>
    <recommendedName>
        <fullName evidence="1">NAD(P)-binding domain-containing protein</fullName>
    </recommendedName>
</protein>
<dbReference type="EMBL" id="JXQV01000014">
    <property type="protein sequence ID" value="KIQ01339.1"/>
    <property type="molecule type" value="Genomic_DNA"/>
</dbReference>
<proteinExistence type="predicted"/>
<name>A0A0D0KT42_AGRTU</name>
<dbReference type="PANTHER" id="PTHR43162">
    <property type="match status" value="1"/>
</dbReference>
<organism evidence="2 3">
    <name type="scientific">Agrobacterium tumefaciens</name>
    <dbReference type="NCBI Taxonomy" id="358"/>
    <lineage>
        <taxon>Bacteria</taxon>
        <taxon>Pseudomonadati</taxon>
        <taxon>Pseudomonadota</taxon>
        <taxon>Alphaproteobacteria</taxon>
        <taxon>Hyphomicrobiales</taxon>
        <taxon>Rhizobiaceae</taxon>
        <taxon>Rhizobium/Agrobacterium group</taxon>
        <taxon>Agrobacterium</taxon>
        <taxon>Agrobacterium tumefaciens complex</taxon>
    </lineage>
</organism>
<dbReference type="PANTHER" id="PTHR43162:SF1">
    <property type="entry name" value="PRESTALK A DIFFERENTIATION PROTEIN A"/>
    <property type="match status" value="1"/>
</dbReference>
<evidence type="ECO:0000313" key="3">
    <source>
        <dbReference type="Proteomes" id="UP000035017"/>
    </source>
</evidence>
<evidence type="ECO:0000313" key="2">
    <source>
        <dbReference type="EMBL" id="KIQ01339.1"/>
    </source>
</evidence>
<dbReference type="InterPro" id="IPR036291">
    <property type="entry name" value="NAD(P)-bd_dom_sf"/>
</dbReference>
<dbReference type="Proteomes" id="UP000035017">
    <property type="component" value="Unassembled WGS sequence"/>
</dbReference>
<dbReference type="AlphaFoldDB" id="A0A0D0KT42"/>
<dbReference type="Gene3D" id="3.40.50.720">
    <property type="entry name" value="NAD(P)-binding Rossmann-like Domain"/>
    <property type="match status" value="1"/>
</dbReference>
<gene>
    <name evidence="2" type="ORF">RU07_15880</name>
</gene>
<dbReference type="Pfam" id="PF13460">
    <property type="entry name" value="NAD_binding_10"/>
    <property type="match status" value="1"/>
</dbReference>
<sequence>MLVTGGTGITGRLVVEGLRERRIIPEIGTRNPYRESEVLFDWQQPETARRAFDRVDAVYIVAPTNTSDHGAVVPPVLDIARSCGVRRFVLLSASSLEAGGPMMGQIHAYLTDNVPEWTVLRPTWFLQNFSHQQHQITIRQENAIYSATGSGRVGFIDATDIARAAVSTLLEDKSWNRYFILTGHETLSYADVASKLSSILGRNIRHVNLDVDQLAERYHAGGLDKDYAQTLASMDKWIEDGNEDRVTDCVFVLTRQAPKSADVFIRENHQRWLS</sequence>
<reference evidence="2 3" key="1">
    <citation type="submission" date="2014-12" db="EMBL/GenBank/DDBJ databases">
        <title>16Stimator: statistical estimation of ribosomal gene copy numbers from draft genome assemblies.</title>
        <authorList>
            <person name="Perisin M.A."/>
            <person name="Vetter M."/>
            <person name="Gilbert J.A."/>
            <person name="Bergelson J."/>
        </authorList>
    </citation>
    <scope>NUCLEOTIDE SEQUENCE [LARGE SCALE GENOMIC DNA]</scope>
    <source>
        <strain evidence="2 3">MEJ076</strain>
    </source>
</reference>
<feature type="domain" description="NAD(P)-binding" evidence="1">
    <location>
        <begin position="5"/>
        <end position="169"/>
    </location>
</feature>
<dbReference type="InterPro" id="IPR051604">
    <property type="entry name" value="Ergot_Alk_Oxidoreductase"/>
</dbReference>